<gene>
    <name evidence="1" type="ORF">X474_25115</name>
</gene>
<dbReference type="Proteomes" id="UP000032233">
    <property type="component" value="Unassembled WGS sequence"/>
</dbReference>
<dbReference type="EMBL" id="AZAC01000060">
    <property type="protein sequence ID" value="KIX11290.1"/>
    <property type="molecule type" value="Genomic_DNA"/>
</dbReference>
<name>A0A0D2JP79_9BACT</name>
<protein>
    <recommendedName>
        <fullName evidence="3">Glycosyl transferase family 1 domain-containing protein</fullName>
    </recommendedName>
</protein>
<reference evidence="1 2" key="1">
    <citation type="submission" date="2013-11" db="EMBL/GenBank/DDBJ databases">
        <title>Metagenomic analysis of a methanogenic consortium involved in long chain n-alkane degradation.</title>
        <authorList>
            <person name="Davidova I.A."/>
            <person name="Callaghan A.V."/>
            <person name="Wawrik B."/>
            <person name="Pruitt S."/>
            <person name="Marks C."/>
            <person name="Duncan K.E."/>
            <person name="Suflita J.M."/>
        </authorList>
    </citation>
    <scope>NUCLEOTIDE SEQUENCE [LARGE SCALE GENOMIC DNA]</scope>
    <source>
        <strain evidence="1 2">SPR</strain>
    </source>
</reference>
<evidence type="ECO:0000313" key="1">
    <source>
        <dbReference type="EMBL" id="KIX11290.1"/>
    </source>
</evidence>
<dbReference type="AlphaFoldDB" id="A0A0D2JP79"/>
<accession>A0A0D2JP79</accession>
<organism evidence="1 2">
    <name type="scientific">Dethiosulfatarculus sandiegensis</name>
    <dbReference type="NCBI Taxonomy" id="1429043"/>
    <lineage>
        <taxon>Bacteria</taxon>
        <taxon>Pseudomonadati</taxon>
        <taxon>Thermodesulfobacteriota</taxon>
        <taxon>Desulfarculia</taxon>
        <taxon>Desulfarculales</taxon>
        <taxon>Desulfarculaceae</taxon>
        <taxon>Dethiosulfatarculus</taxon>
    </lineage>
</organism>
<dbReference type="InParanoid" id="A0A0D2JP79"/>
<dbReference type="SUPFAM" id="SSF53756">
    <property type="entry name" value="UDP-Glycosyltransferase/glycogen phosphorylase"/>
    <property type="match status" value="1"/>
</dbReference>
<dbReference type="STRING" id="1429043.X474_25115"/>
<dbReference type="Gene3D" id="3.40.50.2000">
    <property type="entry name" value="Glycogen Phosphorylase B"/>
    <property type="match status" value="1"/>
</dbReference>
<evidence type="ECO:0000313" key="2">
    <source>
        <dbReference type="Proteomes" id="UP000032233"/>
    </source>
</evidence>
<evidence type="ECO:0008006" key="3">
    <source>
        <dbReference type="Google" id="ProtNLM"/>
    </source>
</evidence>
<feature type="non-terminal residue" evidence="1">
    <location>
        <position position="1"/>
    </location>
</feature>
<sequence length="166" mass="18311">VFLGLARAFPHERFVMVMPPNDVALFERIREEARAIPNLDFVERVPFTEIQDYFDRAKVFINTSTVEGFPNTFVQAAMGSTPVLSLSVDPDGVLASGGFGRCAGGDVGRLTSDLGEMLADGRLREEMGRAGFSYAKATHDIDTVMPRFKELLSGVVRHDAERGWGR</sequence>
<comment type="caution">
    <text evidence="1">The sequence shown here is derived from an EMBL/GenBank/DDBJ whole genome shotgun (WGS) entry which is preliminary data.</text>
</comment>
<dbReference type="Pfam" id="PF13692">
    <property type="entry name" value="Glyco_trans_1_4"/>
    <property type="match status" value="1"/>
</dbReference>
<dbReference type="RefSeq" id="WP_044352240.1">
    <property type="nucleotide sequence ID" value="NZ_AZAC01000060.1"/>
</dbReference>
<proteinExistence type="predicted"/>
<dbReference type="OrthoDB" id="9775208at2"/>
<keyword evidence="2" id="KW-1185">Reference proteome</keyword>